<accession>J0LL99</accession>
<name>J0LL99_9BIFI</name>
<keyword evidence="3" id="KW-1185">Reference proteome</keyword>
<dbReference type="HOGENOM" id="CLU_1634224_0_0_11"/>
<evidence type="ECO:0000256" key="1">
    <source>
        <dbReference type="SAM" id="Phobius"/>
    </source>
</evidence>
<feature type="transmembrane region" description="Helical" evidence="1">
    <location>
        <begin position="130"/>
        <end position="151"/>
    </location>
</feature>
<evidence type="ECO:0000313" key="2">
    <source>
        <dbReference type="EMBL" id="EJD64582.1"/>
    </source>
</evidence>
<evidence type="ECO:0000313" key="3">
    <source>
        <dbReference type="Proteomes" id="UP000006415"/>
    </source>
</evidence>
<keyword evidence="1" id="KW-0812">Transmembrane</keyword>
<reference evidence="2 3" key="1">
    <citation type="submission" date="2012-01" db="EMBL/GenBank/DDBJ databases">
        <title>The Genome Sequence of Scardovia wiggsiae F0424.</title>
        <authorList>
            <consortium name="The Broad Institute Genome Sequencing Platform"/>
            <person name="Earl A."/>
            <person name="Ward D."/>
            <person name="Feldgarden M."/>
            <person name="Gevers D."/>
            <person name="Izard J."/>
            <person name="Ganesan A."/>
            <person name="Baranova O.V."/>
            <person name="Blanton J.M."/>
            <person name="Tanner A.C."/>
            <person name="Mathney J."/>
            <person name="Dewhirst F.E."/>
            <person name="Young S.K."/>
            <person name="Zeng Q."/>
            <person name="Gargeya S."/>
            <person name="Fitzgerald M."/>
            <person name="Haas B."/>
            <person name="Abouelleil A."/>
            <person name="Alvarado L."/>
            <person name="Arachchi H.M."/>
            <person name="Berlin A."/>
            <person name="Chapman S.B."/>
            <person name="Gearin G."/>
            <person name="Goldberg J."/>
            <person name="Griggs A."/>
            <person name="Gujja S."/>
            <person name="Hansen M."/>
            <person name="Heiman D."/>
            <person name="Howarth C."/>
            <person name="Larimer J."/>
            <person name="Lui A."/>
            <person name="MacDonald P.J.P."/>
            <person name="McCowen C."/>
            <person name="Montmayeur A."/>
            <person name="Murphy C."/>
            <person name="Neiman D."/>
            <person name="Pearson M."/>
            <person name="Priest M."/>
            <person name="Roberts A."/>
            <person name="Saif S."/>
            <person name="Shea T."/>
            <person name="Sisk P."/>
            <person name="Stolte C."/>
            <person name="Sykes S."/>
            <person name="Wortman J."/>
            <person name="Nusbaum C."/>
            <person name="Birren B."/>
        </authorList>
    </citation>
    <scope>NUCLEOTIDE SEQUENCE [LARGE SCALE GENOMIC DNA]</scope>
    <source>
        <strain evidence="2 3">F0424</strain>
    </source>
</reference>
<feature type="transmembrane region" description="Helical" evidence="1">
    <location>
        <begin position="47"/>
        <end position="67"/>
    </location>
</feature>
<gene>
    <name evidence="2" type="ORF">HMPREF9156_01077</name>
</gene>
<keyword evidence="1" id="KW-1133">Transmembrane helix</keyword>
<protein>
    <submittedName>
        <fullName evidence="2">Uncharacterized protein</fullName>
    </submittedName>
</protein>
<dbReference type="RefSeq" id="WP_007148140.1">
    <property type="nucleotide sequence ID" value="NZ_AKCI01000001.1"/>
</dbReference>
<keyword evidence="1" id="KW-0472">Membrane</keyword>
<dbReference type="GeneID" id="97292005"/>
<dbReference type="Proteomes" id="UP000006415">
    <property type="component" value="Unassembled WGS sequence"/>
</dbReference>
<feature type="transmembrane region" description="Helical" evidence="1">
    <location>
        <begin position="12"/>
        <end position="32"/>
    </location>
</feature>
<sequence>MEKRNTAKHHIASRSMVICWILIFALYAFTLADQYYNDTHNTISKSIAFGIIIFWPAALIITGLVLGIMYKTTWLYPIVCFIMTFIALVPAALIFMDSCTNGVLPGSSTTCFRLAGSFVLDFSYYPLIDLLKYTVAYIPVIFVPYGLGRLIRLIRKRSGRKG</sequence>
<organism evidence="2 3">
    <name type="scientific">Scardovia wiggsiae F0424</name>
    <dbReference type="NCBI Taxonomy" id="857290"/>
    <lineage>
        <taxon>Bacteria</taxon>
        <taxon>Bacillati</taxon>
        <taxon>Actinomycetota</taxon>
        <taxon>Actinomycetes</taxon>
        <taxon>Bifidobacteriales</taxon>
        <taxon>Bifidobacteriaceae</taxon>
        <taxon>Scardovia</taxon>
    </lineage>
</organism>
<proteinExistence type="predicted"/>
<dbReference type="EMBL" id="AGZS01000006">
    <property type="protein sequence ID" value="EJD64582.1"/>
    <property type="molecule type" value="Genomic_DNA"/>
</dbReference>
<feature type="transmembrane region" description="Helical" evidence="1">
    <location>
        <begin position="74"/>
        <end position="96"/>
    </location>
</feature>
<dbReference type="AlphaFoldDB" id="J0LL99"/>
<comment type="caution">
    <text evidence="2">The sequence shown here is derived from an EMBL/GenBank/DDBJ whole genome shotgun (WGS) entry which is preliminary data.</text>
</comment>